<gene>
    <name evidence="1" type="ORF">AAHA92_12274</name>
</gene>
<accession>A0ABD1HJQ8</accession>
<organism evidence="1 2">
    <name type="scientific">Salvia divinorum</name>
    <name type="common">Maria pastora</name>
    <name type="synonym">Diviner's sage</name>
    <dbReference type="NCBI Taxonomy" id="28513"/>
    <lineage>
        <taxon>Eukaryota</taxon>
        <taxon>Viridiplantae</taxon>
        <taxon>Streptophyta</taxon>
        <taxon>Embryophyta</taxon>
        <taxon>Tracheophyta</taxon>
        <taxon>Spermatophyta</taxon>
        <taxon>Magnoliopsida</taxon>
        <taxon>eudicotyledons</taxon>
        <taxon>Gunneridae</taxon>
        <taxon>Pentapetalae</taxon>
        <taxon>asterids</taxon>
        <taxon>lamiids</taxon>
        <taxon>Lamiales</taxon>
        <taxon>Lamiaceae</taxon>
        <taxon>Nepetoideae</taxon>
        <taxon>Mentheae</taxon>
        <taxon>Salviinae</taxon>
        <taxon>Salvia</taxon>
        <taxon>Salvia subgen. Calosphace</taxon>
    </lineage>
</organism>
<dbReference type="EMBL" id="JBEAFC010000005">
    <property type="protein sequence ID" value="KAL1556686.1"/>
    <property type="molecule type" value="Genomic_DNA"/>
</dbReference>
<reference evidence="1 2" key="1">
    <citation type="submission" date="2024-06" db="EMBL/GenBank/DDBJ databases">
        <title>A chromosome level genome sequence of Diviner's sage (Salvia divinorum).</title>
        <authorList>
            <person name="Ford S.A."/>
            <person name="Ro D.-K."/>
            <person name="Ness R.W."/>
            <person name="Phillips M.A."/>
        </authorList>
    </citation>
    <scope>NUCLEOTIDE SEQUENCE [LARGE SCALE GENOMIC DNA]</scope>
    <source>
        <strain evidence="1">SAF-2024a</strain>
        <tissue evidence="1">Leaf</tissue>
    </source>
</reference>
<dbReference type="Proteomes" id="UP001567538">
    <property type="component" value="Unassembled WGS sequence"/>
</dbReference>
<name>A0ABD1HJQ8_SALDI</name>
<sequence length="73" mass="8689">MWNSKTGLGNGIRILLDRFCCISTIAPWLTWAHHLRLHAHMSMLKWKVLHVLMLLGMSQLNWLVKQWNQKLHM</sequence>
<evidence type="ECO:0000313" key="2">
    <source>
        <dbReference type="Proteomes" id="UP001567538"/>
    </source>
</evidence>
<dbReference type="AlphaFoldDB" id="A0ABD1HJQ8"/>
<protein>
    <submittedName>
        <fullName evidence="1">Uncharacterized protein</fullName>
    </submittedName>
</protein>
<comment type="caution">
    <text evidence="1">The sequence shown here is derived from an EMBL/GenBank/DDBJ whole genome shotgun (WGS) entry which is preliminary data.</text>
</comment>
<keyword evidence="2" id="KW-1185">Reference proteome</keyword>
<proteinExistence type="predicted"/>
<evidence type="ECO:0000313" key="1">
    <source>
        <dbReference type="EMBL" id="KAL1556686.1"/>
    </source>
</evidence>